<name>A0A5M3T1A9_LIMPL</name>
<keyword evidence="3 5" id="KW-0067">ATP-binding</keyword>
<dbReference type="InterPro" id="IPR015856">
    <property type="entry name" value="ABC_transpr_CbiO/EcfA_su"/>
</dbReference>
<dbReference type="PROSITE" id="PS50893">
    <property type="entry name" value="ABC_TRANSPORTER_2"/>
    <property type="match status" value="1"/>
</dbReference>
<evidence type="ECO:0000259" key="4">
    <source>
        <dbReference type="PROSITE" id="PS50893"/>
    </source>
</evidence>
<dbReference type="Proteomes" id="UP000326169">
    <property type="component" value="Unassembled WGS sequence"/>
</dbReference>
<keyword evidence="2" id="KW-0547">Nucleotide-binding</keyword>
<comment type="caution">
    <text evidence="5">The sequence shown here is derived from an EMBL/GenBank/DDBJ whole genome shotgun (WGS) entry which is preliminary data.</text>
</comment>
<sequence length="245" mass="27495">MLKLQQVSVKSPIILKPLLLDISTCVQPGDRIALMGVSGSGKSLLLRLINGLISPCSGSLYFGDTNYQNIDPVSLRQKITLVLPETRLLGMTVYEAIAYPLRLRKIPKDEITTRVNLWLERLAIPPDILPLTDVQLSSRQQQWISLARGLVIQPDILLLDEPTANLNPQQQQSLAQILTDFYRGENMAIVATHDTDFASQFATRVWYLHGGELVDDLPVEQVNWAQFTEVLHSQKTAVAQEWDNL</sequence>
<dbReference type="InterPro" id="IPR015854">
    <property type="entry name" value="ABC_transpr_LolD-like"/>
</dbReference>
<evidence type="ECO:0000256" key="3">
    <source>
        <dbReference type="ARBA" id="ARBA00022840"/>
    </source>
</evidence>
<reference evidence="5 6" key="1">
    <citation type="journal article" date="2019" name="J Genomics">
        <title>The Draft Genome of a Hydrogen-producing Cyanobacterium, Arthrospira platensis NIES-46.</title>
        <authorList>
            <person name="Suzuki S."/>
            <person name="Yamaguchi H."/>
            <person name="Kawachi M."/>
        </authorList>
    </citation>
    <scope>NUCLEOTIDE SEQUENCE [LARGE SCALE GENOMIC DNA]</scope>
    <source>
        <strain evidence="5 6">NIES-46</strain>
    </source>
</reference>
<dbReference type="EMBL" id="BIMW01000010">
    <property type="protein sequence ID" value="GCE92282.1"/>
    <property type="molecule type" value="Genomic_DNA"/>
</dbReference>
<dbReference type="Pfam" id="PF00005">
    <property type="entry name" value="ABC_tran"/>
    <property type="match status" value="1"/>
</dbReference>
<dbReference type="GO" id="GO:0005524">
    <property type="term" value="F:ATP binding"/>
    <property type="evidence" value="ECO:0007669"/>
    <property type="project" value="UniProtKB-KW"/>
</dbReference>
<evidence type="ECO:0000313" key="6">
    <source>
        <dbReference type="Proteomes" id="UP000326169"/>
    </source>
</evidence>
<dbReference type="Gene3D" id="3.40.50.300">
    <property type="entry name" value="P-loop containing nucleotide triphosphate hydrolases"/>
    <property type="match status" value="1"/>
</dbReference>
<dbReference type="SUPFAM" id="SSF52540">
    <property type="entry name" value="P-loop containing nucleoside triphosphate hydrolases"/>
    <property type="match status" value="1"/>
</dbReference>
<dbReference type="InterPro" id="IPR003439">
    <property type="entry name" value="ABC_transporter-like_ATP-bd"/>
</dbReference>
<dbReference type="InterPro" id="IPR027417">
    <property type="entry name" value="P-loop_NTPase"/>
</dbReference>
<gene>
    <name evidence="5" type="ORF">NIES46_03210</name>
</gene>
<evidence type="ECO:0000313" key="5">
    <source>
        <dbReference type="EMBL" id="GCE92282.1"/>
    </source>
</evidence>
<evidence type="ECO:0000256" key="2">
    <source>
        <dbReference type="ARBA" id="ARBA00022741"/>
    </source>
</evidence>
<feature type="domain" description="ABC transporter" evidence="4">
    <location>
        <begin position="2"/>
        <end position="235"/>
    </location>
</feature>
<dbReference type="CDD" id="cd03225">
    <property type="entry name" value="ABC_cobalt_CbiO_domain1"/>
    <property type="match status" value="1"/>
</dbReference>
<dbReference type="GeneID" id="301681297"/>
<evidence type="ECO:0000256" key="1">
    <source>
        <dbReference type="ARBA" id="ARBA00022448"/>
    </source>
</evidence>
<dbReference type="InterPro" id="IPR003593">
    <property type="entry name" value="AAA+_ATPase"/>
</dbReference>
<proteinExistence type="predicted"/>
<accession>A0A5M3T1A9</accession>
<dbReference type="PANTHER" id="PTHR24220">
    <property type="entry name" value="IMPORT ATP-BINDING PROTEIN"/>
    <property type="match status" value="1"/>
</dbReference>
<organism evidence="5 6">
    <name type="scientific">Limnospira platensis NIES-46</name>
    <dbReference type="NCBI Taxonomy" id="1236695"/>
    <lineage>
        <taxon>Bacteria</taxon>
        <taxon>Bacillati</taxon>
        <taxon>Cyanobacteriota</taxon>
        <taxon>Cyanophyceae</taxon>
        <taxon>Oscillatoriophycideae</taxon>
        <taxon>Oscillatoriales</taxon>
        <taxon>Sirenicapillariaceae</taxon>
        <taxon>Limnospira</taxon>
    </lineage>
</organism>
<keyword evidence="1" id="KW-0813">Transport</keyword>
<keyword evidence="6" id="KW-1185">Reference proteome</keyword>
<dbReference type="RefSeq" id="WP_014274596.1">
    <property type="nucleotide sequence ID" value="NZ_BIMW01000010.1"/>
</dbReference>
<dbReference type="SMART" id="SM00382">
    <property type="entry name" value="AAA"/>
    <property type="match status" value="1"/>
</dbReference>
<protein>
    <submittedName>
        <fullName evidence="5">ABC transporter ATP-binding protein</fullName>
    </submittedName>
</protein>